<protein>
    <submittedName>
        <fullName evidence="4">DNA-directed RNA polymerase specialized sigma24 family protein</fullName>
    </submittedName>
</protein>
<dbReference type="Pfam" id="PF20239">
    <property type="entry name" value="DUF6596"/>
    <property type="match status" value="1"/>
</dbReference>
<dbReference type="Proteomes" id="UP000576393">
    <property type="component" value="Unassembled WGS sequence"/>
</dbReference>
<organism evidence="4 5">
    <name type="scientific">Streptosporangium sandarakinum</name>
    <dbReference type="NCBI Taxonomy" id="1260955"/>
    <lineage>
        <taxon>Bacteria</taxon>
        <taxon>Bacillati</taxon>
        <taxon>Actinomycetota</taxon>
        <taxon>Actinomycetes</taxon>
        <taxon>Streptosporangiales</taxon>
        <taxon>Streptosporangiaceae</taxon>
        <taxon>Streptosporangium</taxon>
    </lineage>
</organism>
<dbReference type="GO" id="GO:0003700">
    <property type="term" value="F:DNA-binding transcription factor activity"/>
    <property type="evidence" value="ECO:0007669"/>
    <property type="project" value="InterPro"/>
</dbReference>
<evidence type="ECO:0000256" key="1">
    <source>
        <dbReference type="SAM" id="MobiDB-lite"/>
    </source>
</evidence>
<evidence type="ECO:0000259" key="2">
    <source>
        <dbReference type="Pfam" id="PF04542"/>
    </source>
</evidence>
<feature type="domain" description="DUF6596" evidence="3">
    <location>
        <begin position="118"/>
        <end position="194"/>
    </location>
</feature>
<evidence type="ECO:0000259" key="3">
    <source>
        <dbReference type="Pfam" id="PF20239"/>
    </source>
</evidence>
<dbReference type="InterPro" id="IPR007627">
    <property type="entry name" value="RNA_pol_sigma70_r2"/>
</dbReference>
<dbReference type="Gene3D" id="1.10.1740.10">
    <property type="match status" value="1"/>
</dbReference>
<feature type="domain" description="RNA polymerase sigma-70 region 2" evidence="2">
    <location>
        <begin position="12"/>
        <end position="78"/>
    </location>
</feature>
<dbReference type="GO" id="GO:0006352">
    <property type="term" value="P:DNA-templated transcription initiation"/>
    <property type="evidence" value="ECO:0007669"/>
    <property type="project" value="InterPro"/>
</dbReference>
<sequence length="388" mass="42120">MTDPVLSELERLFRAEHGRAVAVLTGLFGDLDVAEEAVQEAFAAAARHWPSAGVPPGPAGWIITVARNRAIDRLRREASRADRHAQAALLHARDHQRETPGHGDGVPDDRLRLIFTLLVRSGLCAEAVRLGRLLIGLMPHEPEAAGLLALMLLAESRREARTTPGGDLVVLVEQDRTRWDRALIAEGQAIVRRCLPLGRPGPYQIQAAIQAVHSDARRRRTPTGGRSWPCTTGFWRWRRRRWWRSTGRSPSPRSRGRRRPGEAVLTPSEPPRPGNHEGVAGSGRQGPPLVVGAGGAGGGQFVQGHPQGRGQRRDGEEGGGRRPAGLDLAQGLRRHPGGRGDLHHAAVTAGAAQYRAEPLPALPLPRGQWGSHHACDTNRSRIVILIPV</sequence>
<feature type="region of interest" description="Disordered" evidence="1">
    <location>
        <begin position="85"/>
        <end position="105"/>
    </location>
</feature>
<dbReference type="PANTHER" id="PTHR47756">
    <property type="entry name" value="BLL6612 PROTEIN-RELATED"/>
    <property type="match status" value="1"/>
</dbReference>
<dbReference type="InterPro" id="IPR013325">
    <property type="entry name" value="RNA_pol_sigma_r2"/>
</dbReference>
<dbReference type="Pfam" id="PF04542">
    <property type="entry name" value="Sigma70_r2"/>
    <property type="match status" value="1"/>
</dbReference>
<comment type="caution">
    <text evidence="4">The sequence shown here is derived from an EMBL/GenBank/DDBJ whole genome shotgun (WGS) entry which is preliminary data.</text>
</comment>
<gene>
    <name evidence="4" type="ORF">HDA43_006711</name>
</gene>
<name>A0A852VBQ0_9ACTN</name>
<proteinExistence type="predicted"/>
<dbReference type="SUPFAM" id="SSF88946">
    <property type="entry name" value="Sigma2 domain of RNA polymerase sigma factors"/>
    <property type="match status" value="1"/>
</dbReference>
<keyword evidence="5" id="KW-1185">Reference proteome</keyword>
<keyword evidence="4" id="KW-0804">Transcription</keyword>
<dbReference type="PANTHER" id="PTHR47756:SF2">
    <property type="entry name" value="BLL6612 PROTEIN"/>
    <property type="match status" value="1"/>
</dbReference>
<accession>A0A852VBQ0</accession>
<reference evidence="4 5" key="1">
    <citation type="submission" date="2020-07" db="EMBL/GenBank/DDBJ databases">
        <title>Sequencing the genomes of 1000 actinobacteria strains.</title>
        <authorList>
            <person name="Klenk H.-P."/>
        </authorList>
    </citation>
    <scope>NUCLEOTIDE SEQUENCE [LARGE SCALE GENOMIC DNA]</scope>
    <source>
        <strain evidence="4 5">DSM 45763</strain>
    </source>
</reference>
<evidence type="ECO:0000313" key="5">
    <source>
        <dbReference type="Proteomes" id="UP000576393"/>
    </source>
</evidence>
<dbReference type="EMBL" id="JACCCO010000003">
    <property type="protein sequence ID" value="NYF44484.1"/>
    <property type="molecule type" value="Genomic_DNA"/>
</dbReference>
<keyword evidence="4" id="KW-0240">DNA-directed RNA polymerase</keyword>
<dbReference type="AlphaFoldDB" id="A0A852VBQ0"/>
<feature type="compositionally biased region" description="Basic and acidic residues" evidence="1">
    <location>
        <begin position="311"/>
        <end position="320"/>
    </location>
</feature>
<dbReference type="GO" id="GO:0000428">
    <property type="term" value="C:DNA-directed RNA polymerase complex"/>
    <property type="evidence" value="ECO:0007669"/>
    <property type="project" value="UniProtKB-KW"/>
</dbReference>
<evidence type="ECO:0000313" key="4">
    <source>
        <dbReference type="EMBL" id="NYF44484.1"/>
    </source>
</evidence>
<feature type="region of interest" description="Disordered" evidence="1">
    <location>
        <begin position="245"/>
        <end position="326"/>
    </location>
</feature>
<feature type="compositionally biased region" description="Gly residues" evidence="1">
    <location>
        <begin position="292"/>
        <end position="301"/>
    </location>
</feature>
<dbReference type="InterPro" id="IPR046531">
    <property type="entry name" value="DUF6596"/>
</dbReference>